<evidence type="ECO:0000256" key="4">
    <source>
        <dbReference type="ARBA" id="ARBA00023125"/>
    </source>
</evidence>
<proteinExistence type="predicted"/>
<dbReference type="EMBL" id="JASPKY010000304">
    <property type="protein sequence ID" value="KAK9709690.1"/>
    <property type="molecule type" value="Genomic_DNA"/>
</dbReference>
<keyword evidence="8" id="KW-1185">Reference proteome</keyword>
<name>A0AAW1JZF9_POPJA</name>
<protein>
    <submittedName>
        <fullName evidence="7">THAP domain</fullName>
    </submittedName>
</protein>
<evidence type="ECO:0000256" key="1">
    <source>
        <dbReference type="ARBA" id="ARBA00022723"/>
    </source>
</evidence>
<feature type="domain" description="THAP-type" evidence="6">
    <location>
        <begin position="16"/>
        <end position="79"/>
    </location>
</feature>
<sequence length="79" mass="9234">MFGVNTNMDAPKQTGGGRTCSVRSCEINSRRNPGYSFFSFPKDETRVREWIENCDRRDLLHKDLTTIWRSHYVCDLNFG</sequence>
<accession>A0AAW1JZF9</accession>
<evidence type="ECO:0000256" key="5">
    <source>
        <dbReference type="PROSITE-ProRule" id="PRU00309"/>
    </source>
</evidence>
<evidence type="ECO:0000313" key="7">
    <source>
        <dbReference type="EMBL" id="KAK9709690.1"/>
    </source>
</evidence>
<dbReference type="PROSITE" id="PS50950">
    <property type="entry name" value="ZF_THAP"/>
    <property type="match status" value="1"/>
</dbReference>
<keyword evidence="3" id="KW-0862">Zinc</keyword>
<organism evidence="7 8">
    <name type="scientific">Popillia japonica</name>
    <name type="common">Japanese beetle</name>
    <dbReference type="NCBI Taxonomy" id="7064"/>
    <lineage>
        <taxon>Eukaryota</taxon>
        <taxon>Metazoa</taxon>
        <taxon>Ecdysozoa</taxon>
        <taxon>Arthropoda</taxon>
        <taxon>Hexapoda</taxon>
        <taxon>Insecta</taxon>
        <taxon>Pterygota</taxon>
        <taxon>Neoptera</taxon>
        <taxon>Endopterygota</taxon>
        <taxon>Coleoptera</taxon>
        <taxon>Polyphaga</taxon>
        <taxon>Scarabaeiformia</taxon>
        <taxon>Scarabaeidae</taxon>
        <taxon>Rutelinae</taxon>
        <taxon>Popillia</taxon>
    </lineage>
</organism>
<evidence type="ECO:0000313" key="8">
    <source>
        <dbReference type="Proteomes" id="UP001458880"/>
    </source>
</evidence>
<evidence type="ECO:0000259" key="6">
    <source>
        <dbReference type="PROSITE" id="PS50950"/>
    </source>
</evidence>
<dbReference type="GO" id="GO:0008270">
    <property type="term" value="F:zinc ion binding"/>
    <property type="evidence" value="ECO:0007669"/>
    <property type="project" value="UniProtKB-KW"/>
</dbReference>
<gene>
    <name evidence="7" type="ORF">QE152_g26480</name>
</gene>
<evidence type="ECO:0000256" key="2">
    <source>
        <dbReference type="ARBA" id="ARBA00022771"/>
    </source>
</evidence>
<dbReference type="GO" id="GO:0003677">
    <property type="term" value="F:DNA binding"/>
    <property type="evidence" value="ECO:0007669"/>
    <property type="project" value="UniProtKB-UniRule"/>
</dbReference>
<dbReference type="Pfam" id="PF05485">
    <property type="entry name" value="THAP"/>
    <property type="match status" value="1"/>
</dbReference>
<reference evidence="7 8" key="1">
    <citation type="journal article" date="2024" name="BMC Genomics">
        <title>De novo assembly and annotation of Popillia japonica's genome with initial clues to its potential as an invasive pest.</title>
        <authorList>
            <person name="Cucini C."/>
            <person name="Boschi S."/>
            <person name="Funari R."/>
            <person name="Cardaioli E."/>
            <person name="Iannotti N."/>
            <person name="Marturano G."/>
            <person name="Paoli F."/>
            <person name="Bruttini M."/>
            <person name="Carapelli A."/>
            <person name="Frati F."/>
            <person name="Nardi F."/>
        </authorList>
    </citation>
    <scope>NUCLEOTIDE SEQUENCE [LARGE SCALE GENOMIC DNA]</scope>
    <source>
        <strain evidence="7">DMR45628</strain>
    </source>
</reference>
<comment type="caution">
    <text evidence="7">The sequence shown here is derived from an EMBL/GenBank/DDBJ whole genome shotgun (WGS) entry which is preliminary data.</text>
</comment>
<dbReference type="InterPro" id="IPR006612">
    <property type="entry name" value="THAP_Znf"/>
</dbReference>
<dbReference type="Proteomes" id="UP001458880">
    <property type="component" value="Unassembled WGS sequence"/>
</dbReference>
<keyword evidence="4 5" id="KW-0238">DNA-binding</keyword>
<keyword evidence="2 5" id="KW-0863">Zinc-finger</keyword>
<dbReference type="AlphaFoldDB" id="A0AAW1JZF9"/>
<dbReference type="SUPFAM" id="SSF57716">
    <property type="entry name" value="Glucocorticoid receptor-like (DNA-binding domain)"/>
    <property type="match status" value="1"/>
</dbReference>
<evidence type="ECO:0000256" key="3">
    <source>
        <dbReference type="ARBA" id="ARBA00022833"/>
    </source>
</evidence>
<keyword evidence="1" id="KW-0479">Metal-binding</keyword>